<dbReference type="AlphaFoldDB" id="A0A0A9FLK7"/>
<accession>A0A0A9FLK7</accession>
<organism evidence="1">
    <name type="scientific">Arundo donax</name>
    <name type="common">Giant reed</name>
    <name type="synonym">Donax arundinaceus</name>
    <dbReference type="NCBI Taxonomy" id="35708"/>
    <lineage>
        <taxon>Eukaryota</taxon>
        <taxon>Viridiplantae</taxon>
        <taxon>Streptophyta</taxon>
        <taxon>Embryophyta</taxon>
        <taxon>Tracheophyta</taxon>
        <taxon>Spermatophyta</taxon>
        <taxon>Magnoliopsida</taxon>
        <taxon>Liliopsida</taxon>
        <taxon>Poales</taxon>
        <taxon>Poaceae</taxon>
        <taxon>PACMAD clade</taxon>
        <taxon>Arundinoideae</taxon>
        <taxon>Arundineae</taxon>
        <taxon>Arundo</taxon>
    </lineage>
</organism>
<dbReference type="EMBL" id="GBRH01188743">
    <property type="protein sequence ID" value="JAE09153.1"/>
    <property type="molecule type" value="Transcribed_RNA"/>
</dbReference>
<name>A0A0A9FLK7_ARUDO</name>
<reference evidence="1" key="1">
    <citation type="submission" date="2014-09" db="EMBL/GenBank/DDBJ databases">
        <authorList>
            <person name="Magalhaes I.L.F."/>
            <person name="Oliveira U."/>
            <person name="Santos F.R."/>
            <person name="Vidigal T.H.D.A."/>
            <person name="Brescovit A.D."/>
            <person name="Santos A.J."/>
        </authorList>
    </citation>
    <scope>NUCLEOTIDE SEQUENCE</scope>
    <source>
        <tissue evidence="1">Shoot tissue taken approximately 20 cm above the soil surface</tissue>
    </source>
</reference>
<protein>
    <submittedName>
        <fullName evidence="1">Uncharacterized protein</fullName>
    </submittedName>
</protein>
<proteinExistence type="predicted"/>
<reference evidence="1" key="2">
    <citation type="journal article" date="2015" name="Data Brief">
        <title>Shoot transcriptome of the giant reed, Arundo donax.</title>
        <authorList>
            <person name="Barrero R.A."/>
            <person name="Guerrero F.D."/>
            <person name="Moolhuijzen P."/>
            <person name="Goolsby J.A."/>
            <person name="Tidwell J."/>
            <person name="Bellgard S.E."/>
            <person name="Bellgard M.I."/>
        </authorList>
    </citation>
    <scope>NUCLEOTIDE SEQUENCE</scope>
    <source>
        <tissue evidence="1">Shoot tissue taken approximately 20 cm above the soil surface</tissue>
    </source>
</reference>
<sequence length="65" mass="7180">MDHAIALSLSEEDQRKGKAIGLYYSGPILACLAISDLEMNKLHNACLLLVSLNLRTALLDSQNFY</sequence>
<evidence type="ECO:0000313" key="1">
    <source>
        <dbReference type="EMBL" id="JAE09153.1"/>
    </source>
</evidence>